<evidence type="ECO:0000256" key="2">
    <source>
        <dbReference type="ARBA" id="ARBA00023030"/>
    </source>
</evidence>
<dbReference type="RefSeq" id="XP_057395463.1">
    <property type="nucleotide sequence ID" value="XM_057539480.1"/>
</dbReference>
<reference evidence="5 6" key="1">
    <citation type="submission" date="2025-05" db="UniProtKB">
        <authorList>
            <consortium name="RefSeq"/>
        </authorList>
    </citation>
    <scope>IDENTIFICATION</scope>
</reference>
<evidence type="ECO:0000256" key="1">
    <source>
        <dbReference type="ARBA" id="ARBA00007936"/>
    </source>
</evidence>
<dbReference type="SUPFAM" id="SSF50353">
    <property type="entry name" value="Cytokine"/>
    <property type="match status" value="1"/>
</dbReference>
<evidence type="ECO:0000313" key="4">
    <source>
        <dbReference type="Proteomes" id="UP001652580"/>
    </source>
</evidence>
<dbReference type="Gene3D" id="2.80.10.50">
    <property type="match status" value="1"/>
</dbReference>
<proteinExistence type="inferred from homology"/>
<dbReference type="InterPro" id="IPR008996">
    <property type="entry name" value="IL1/FGF"/>
</dbReference>
<feature type="region of interest" description="Disordered" evidence="3">
    <location>
        <begin position="71"/>
        <end position="103"/>
    </location>
</feature>
<feature type="region of interest" description="Disordered" evidence="3">
    <location>
        <begin position="220"/>
        <end position="269"/>
    </location>
</feature>
<evidence type="ECO:0000313" key="6">
    <source>
        <dbReference type="RefSeq" id="XP_057395463.1"/>
    </source>
</evidence>
<dbReference type="SMART" id="SM00442">
    <property type="entry name" value="FGF"/>
    <property type="match status" value="1"/>
</dbReference>
<evidence type="ECO:0000313" key="7">
    <source>
        <dbReference type="RefSeq" id="XP_057395477.1"/>
    </source>
</evidence>
<dbReference type="Pfam" id="PF00167">
    <property type="entry name" value="FGF"/>
    <property type="match status" value="1"/>
</dbReference>
<gene>
    <name evidence="6" type="primary">LOC103009933</name>
    <name evidence="5" type="synonym">LOC130706827</name>
    <name evidence="7" type="synonym">LOC130706832</name>
</gene>
<protein>
    <submittedName>
        <fullName evidence="7">Fibroblast growth factor 11-like isoform X4</fullName>
    </submittedName>
    <submittedName>
        <fullName evidence="5 6">Fibroblast growth factor 11-like isoform X5</fullName>
    </submittedName>
</protein>
<dbReference type="RefSeq" id="XP_057395450.1">
    <property type="nucleotide sequence ID" value="XM_057539467.1"/>
</dbReference>
<comment type="similarity">
    <text evidence="1">Belongs to the heparin-binding growth factors family.</text>
</comment>
<dbReference type="RefSeq" id="XP_057395477.1">
    <property type="nucleotide sequence ID" value="XM_057539494.1"/>
</dbReference>
<dbReference type="GeneID" id="103009933"/>
<evidence type="ECO:0000313" key="5">
    <source>
        <dbReference type="RefSeq" id="XP_057395450.1"/>
    </source>
</evidence>
<keyword evidence="4" id="KW-1185">Reference proteome</keyword>
<sequence>MPSGGAWGFRTPGSPRGFLRLRQPRPRPASPAPPSLGSVPPRRACLARYQSPQLSPGCPCSYLASPPLRAPSSRDLHFKKGAGHSPMTAYATPKPGPTGSGDPLPRATQTTLHGWIPARRLGVVPSTRGYRELGRKRRGRRVVRPHFTAECRFKECVSENYYVLYASALYRQRRSGRSWYLGLDKEGRVMKGNRVKKTKAAAHFVPKLLEVAVYREPSLHSVPETSPSRPPAPCHAVPGLEAPCPRHHHGLSPSPASGPALTPAATLMP</sequence>
<dbReference type="PANTHER" id="PTHR11486">
    <property type="entry name" value="FIBROBLAST GROWTH FACTOR"/>
    <property type="match status" value="1"/>
</dbReference>
<organism evidence="4 6">
    <name type="scientific">Balaenoptera acutorostrata</name>
    <name type="common">Common minke whale</name>
    <name type="synonym">Balaena rostrata</name>
    <dbReference type="NCBI Taxonomy" id="9767"/>
    <lineage>
        <taxon>Eukaryota</taxon>
        <taxon>Metazoa</taxon>
        <taxon>Chordata</taxon>
        <taxon>Craniata</taxon>
        <taxon>Vertebrata</taxon>
        <taxon>Euteleostomi</taxon>
        <taxon>Mammalia</taxon>
        <taxon>Eutheria</taxon>
        <taxon>Laurasiatheria</taxon>
        <taxon>Artiodactyla</taxon>
        <taxon>Whippomorpha</taxon>
        <taxon>Cetacea</taxon>
        <taxon>Mysticeti</taxon>
        <taxon>Balaenopteridae</taxon>
        <taxon>Balaenoptera</taxon>
    </lineage>
</organism>
<dbReference type="InterPro" id="IPR002209">
    <property type="entry name" value="Fibroblast_GF_fam"/>
</dbReference>
<keyword evidence="2" id="KW-0339">Growth factor</keyword>
<name>A0ABM3T043_BALAC</name>
<feature type="region of interest" description="Disordered" evidence="3">
    <location>
        <begin position="1"/>
        <end position="48"/>
    </location>
</feature>
<accession>A0ABM3T043</accession>
<evidence type="ECO:0000256" key="3">
    <source>
        <dbReference type="SAM" id="MobiDB-lite"/>
    </source>
</evidence>
<dbReference type="Proteomes" id="UP001652580">
    <property type="component" value="Unplaced"/>
</dbReference>